<feature type="domain" description="Terpene synthase N-terminal" evidence="7">
    <location>
        <begin position="46"/>
        <end position="209"/>
    </location>
</feature>
<proteinExistence type="evidence at transcript level"/>
<organism evidence="9">
    <name type="scientific">Origanum majorana</name>
    <name type="common">Sweet marjoram</name>
    <name type="synonym">Majorana hortensis</name>
    <dbReference type="NCBI Taxonomy" id="268884"/>
    <lineage>
        <taxon>Eukaryota</taxon>
        <taxon>Viridiplantae</taxon>
        <taxon>Streptophyta</taxon>
        <taxon>Embryophyta</taxon>
        <taxon>Tracheophyta</taxon>
        <taxon>Spermatophyta</taxon>
        <taxon>Magnoliopsida</taxon>
        <taxon>eudicotyledons</taxon>
        <taxon>Gunneridae</taxon>
        <taxon>Pentapetalae</taxon>
        <taxon>asterids</taxon>
        <taxon>lamiids</taxon>
        <taxon>Lamiales</taxon>
        <taxon>Lamiaceae</taxon>
        <taxon>Nepetoideae</taxon>
        <taxon>Mentheae</taxon>
        <taxon>Origanum</taxon>
    </lineage>
</organism>
<dbReference type="InterPro" id="IPR036965">
    <property type="entry name" value="Terpene_synth_N_sf"/>
</dbReference>
<dbReference type="GO" id="GO:0009507">
    <property type="term" value="C:chloroplast"/>
    <property type="evidence" value="ECO:0007669"/>
    <property type="project" value="TreeGrafter"/>
</dbReference>
<dbReference type="Gene3D" id="1.50.10.130">
    <property type="entry name" value="Terpene synthase, N-terminal domain"/>
    <property type="match status" value="1"/>
</dbReference>
<dbReference type="Pfam" id="PF01397">
    <property type="entry name" value="Terpene_synth"/>
    <property type="match status" value="1"/>
</dbReference>
<evidence type="ECO:0000256" key="1">
    <source>
        <dbReference type="ARBA" id="ARBA00004721"/>
    </source>
</evidence>
<feature type="domain" description="Terpene synthase metal-binding" evidence="8">
    <location>
        <begin position="275"/>
        <end position="510"/>
    </location>
</feature>
<comment type="subunit">
    <text evidence="3">Homodimer.</text>
</comment>
<evidence type="ECO:0000256" key="3">
    <source>
        <dbReference type="ARBA" id="ARBA00011738"/>
    </source>
</evidence>
<keyword evidence="5" id="KW-0460">Magnesium</keyword>
<evidence type="ECO:0000259" key="7">
    <source>
        <dbReference type="Pfam" id="PF01397"/>
    </source>
</evidence>
<evidence type="ECO:0000256" key="4">
    <source>
        <dbReference type="ARBA" id="ARBA00022723"/>
    </source>
</evidence>
<dbReference type="InterPro" id="IPR005630">
    <property type="entry name" value="Terpene_synthase_metal-bd"/>
</dbReference>
<dbReference type="SMR" id="A0A3G6V9T7"/>
<dbReference type="InterPro" id="IPR001906">
    <property type="entry name" value="Terpene_synth_N"/>
</dbReference>
<evidence type="ECO:0000256" key="6">
    <source>
        <dbReference type="ARBA" id="ARBA00023239"/>
    </source>
</evidence>
<dbReference type="EMBL" id="MH626619">
    <property type="protein sequence ID" value="AZB50372.1"/>
    <property type="molecule type" value="mRNA"/>
</dbReference>
<sequence length="563" mass="64989">MSLAFSHVSTFFSGQRVVGSRREIIPVNGVPTTANKPSFAVKCNLTTKDLMVKMKEKLKGQDGNLTVGVADMPSSLCVIDTLERLGVDRYFRSEIHVILHDTYRLWQQKDKDICSNVTTHAMAFRLLRVNGYEVSSEELAPYANLEHFSQQKVDTAMAIELYRAAQERIHEDESGLDKILAWTTTFLEQQLLTNSILDNKLHKLVEYYLNNYHGQTNRVGARRHLDLYEMSHYQNLKPSHSLCNEDLLAFAKQGFRDFQIQQQKEFEQLQRWYEDCRLDKLSYGRDVVKISSFMASILMDDPELADVRLSIAKQMVLVTRIDDFFDHGGSREDSYKIIELVKEWKEKAEYDSEEVKILFTAVYTTVNELAEACVQQGRNSTTVKEFLVQLWIEILSAFKVELDTWSDGTEVSLDEYLSWSWISNGCRVSIVTTMHLLPTKLCSDEMLRSEECKDLCRHVSMVGRLLNDIHSFEKEHEENTGNSVSILVAGEDTEEEAIGKIKEIVEYERRKLMQIVYKRGTILPRECKDIFLKACRATFYVYSSTDEFTSPRQVMEDMKTLSS</sequence>
<dbReference type="InterPro" id="IPR050148">
    <property type="entry name" value="Terpene_synthase-like"/>
</dbReference>
<dbReference type="AlphaFoldDB" id="A0A3G6V9T7"/>
<dbReference type="InterPro" id="IPR008949">
    <property type="entry name" value="Isoprenoid_synthase_dom_sf"/>
</dbReference>
<evidence type="ECO:0000256" key="5">
    <source>
        <dbReference type="ARBA" id="ARBA00022842"/>
    </source>
</evidence>
<dbReference type="GO" id="GO:0009686">
    <property type="term" value="P:gibberellin biosynthetic process"/>
    <property type="evidence" value="ECO:0007669"/>
    <property type="project" value="TreeGrafter"/>
</dbReference>
<accession>A0A3G6V9T7</accession>
<keyword evidence="4" id="KW-0479">Metal-binding</keyword>
<dbReference type="Pfam" id="PF03936">
    <property type="entry name" value="Terpene_synth_C"/>
    <property type="match status" value="1"/>
</dbReference>
<evidence type="ECO:0000256" key="2">
    <source>
        <dbReference type="ARBA" id="ARBA00006333"/>
    </source>
</evidence>
<dbReference type="SUPFAM" id="SSF48239">
    <property type="entry name" value="Terpenoid cyclases/Protein prenyltransferases"/>
    <property type="match status" value="1"/>
</dbReference>
<dbReference type="Gene3D" id="1.10.600.10">
    <property type="entry name" value="Farnesyl Diphosphate Synthase"/>
    <property type="match status" value="1"/>
</dbReference>
<name>A0A3G6V9T7_ORIMA</name>
<protein>
    <submittedName>
        <fullName evidence="9">Terpene synthase 4</fullName>
    </submittedName>
</protein>
<dbReference type="SUPFAM" id="SSF48576">
    <property type="entry name" value="Terpenoid synthases"/>
    <property type="match status" value="1"/>
</dbReference>
<dbReference type="InterPro" id="IPR008930">
    <property type="entry name" value="Terpenoid_cyclase/PrenylTrfase"/>
</dbReference>
<dbReference type="PANTHER" id="PTHR31739">
    <property type="entry name" value="ENT-COPALYL DIPHOSPHATE SYNTHASE, CHLOROPLASTIC"/>
    <property type="match status" value="1"/>
</dbReference>
<dbReference type="GO" id="GO:0000287">
    <property type="term" value="F:magnesium ion binding"/>
    <property type="evidence" value="ECO:0007669"/>
    <property type="project" value="InterPro"/>
</dbReference>
<keyword evidence="6" id="KW-0456">Lyase</keyword>
<comment type="pathway">
    <text evidence="1">Secondary metabolite biosynthesis; terpenoid biosynthesis.</text>
</comment>
<evidence type="ECO:0000259" key="8">
    <source>
        <dbReference type="Pfam" id="PF03936"/>
    </source>
</evidence>
<dbReference type="GO" id="GO:0010333">
    <property type="term" value="F:terpene synthase activity"/>
    <property type="evidence" value="ECO:0007669"/>
    <property type="project" value="InterPro"/>
</dbReference>
<comment type="similarity">
    <text evidence="2">Belongs to the terpene synthase family.</text>
</comment>
<reference evidence="9" key="1">
    <citation type="submission" date="2018-07" db="EMBL/GenBank/DDBJ databases">
        <title>A database-driven approach sheds light on diterpene synthase diversification in Lamiaceae.</title>
        <authorList>
            <person name="Johnson S.R."/>
            <person name="Bhat W.W."/>
            <person name="Bibik J."/>
            <person name="Zhao D."/>
            <person name="Turmo A."/>
            <person name="Hamberger B."/>
            <person name="Buell C.R."/>
            <person name="Hamberger B."/>
        </authorList>
    </citation>
    <scope>NUCLEOTIDE SEQUENCE</scope>
</reference>
<dbReference type="PANTHER" id="PTHR31739:SF33">
    <property type="entry name" value="CIS-ABIENOL SYNTHASE, CHLOROPLASTIC"/>
    <property type="match status" value="1"/>
</dbReference>
<evidence type="ECO:0000313" key="9">
    <source>
        <dbReference type="EMBL" id="AZB50372.1"/>
    </source>
</evidence>